<feature type="compositionally biased region" description="Basic and acidic residues" evidence="11">
    <location>
        <begin position="610"/>
        <end position="623"/>
    </location>
</feature>
<dbReference type="Proteomes" id="UP000000560">
    <property type="component" value="Chromosome III"/>
</dbReference>
<keyword evidence="2 10" id="KW-0853">WD repeat</keyword>
<dbReference type="RefSeq" id="XP_050467779.1">
    <property type="nucleotide sequence ID" value="XM_050611794.1"/>
</dbReference>
<dbReference type="AlphaFoldDB" id="C8V9J7"/>
<evidence type="ECO:0000256" key="2">
    <source>
        <dbReference type="ARBA" id="ARBA00022574"/>
    </source>
</evidence>
<dbReference type="eggNOG" id="ENOG502SFDW">
    <property type="taxonomic scope" value="Eukaryota"/>
</dbReference>
<evidence type="ECO:0000313" key="12">
    <source>
        <dbReference type="EMBL" id="CBF77919.1"/>
    </source>
</evidence>
<keyword evidence="13" id="KW-1185">Reference proteome</keyword>
<dbReference type="OrthoDB" id="2013972at2759"/>
<dbReference type="GO" id="GO:0000139">
    <property type="term" value="C:Golgi membrane"/>
    <property type="evidence" value="ECO:0007669"/>
    <property type="project" value="UniProtKB-SubCell"/>
</dbReference>
<reference evidence="13" key="1">
    <citation type="journal article" date="2005" name="Nature">
        <title>Sequencing of Aspergillus nidulans and comparative analysis with A. fumigatus and A. oryzae.</title>
        <authorList>
            <person name="Galagan J.E."/>
            <person name="Calvo S.E."/>
            <person name="Cuomo C."/>
            <person name="Ma L.J."/>
            <person name="Wortman J.R."/>
            <person name="Batzoglou S."/>
            <person name="Lee S.I."/>
            <person name="Basturkmen M."/>
            <person name="Spevak C.C."/>
            <person name="Clutterbuck J."/>
            <person name="Kapitonov V."/>
            <person name="Jurka J."/>
            <person name="Scazzocchio C."/>
            <person name="Farman M."/>
            <person name="Butler J."/>
            <person name="Purcell S."/>
            <person name="Harris S."/>
            <person name="Braus G.H."/>
            <person name="Draht O."/>
            <person name="Busch S."/>
            <person name="D'Enfert C."/>
            <person name="Bouchier C."/>
            <person name="Goldman G.H."/>
            <person name="Bell-Pedersen D."/>
            <person name="Griffiths-Jones S."/>
            <person name="Doonan J.H."/>
            <person name="Yu J."/>
            <person name="Vienken K."/>
            <person name="Pain A."/>
            <person name="Freitag M."/>
            <person name="Selker E.U."/>
            <person name="Archer D.B."/>
            <person name="Penalva M.A."/>
            <person name="Oakley B.R."/>
            <person name="Momany M."/>
            <person name="Tanaka T."/>
            <person name="Kumagai T."/>
            <person name="Asai K."/>
            <person name="Machida M."/>
            <person name="Nierman W.C."/>
            <person name="Denning D.W."/>
            <person name="Caddick M."/>
            <person name="Hynes M."/>
            <person name="Paoletti M."/>
            <person name="Fischer R."/>
            <person name="Miller B."/>
            <person name="Dyer P."/>
            <person name="Sachs M.S."/>
            <person name="Osmani S.A."/>
            <person name="Birren B.W."/>
        </authorList>
    </citation>
    <scope>NUCLEOTIDE SEQUENCE [LARGE SCALE GENOMIC DNA]</scope>
    <source>
        <strain evidence="13">FGSC A4 / ATCC 38163 / CBS 112.46 / NRRL 194 / M139</strain>
    </source>
</reference>
<evidence type="ECO:0000313" key="13">
    <source>
        <dbReference type="Proteomes" id="UP000000560"/>
    </source>
</evidence>
<keyword evidence="6" id="KW-0931">ER-Golgi transport</keyword>
<feature type="region of interest" description="Disordered" evidence="11">
    <location>
        <begin position="73"/>
        <end position="92"/>
    </location>
</feature>
<dbReference type="FunFam" id="2.130.10.10:FF:001559">
    <property type="entry name" value="Uncharacterized protein"/>
    <property type="match status" value="1"/>
</dbReference>
<name>C8V9J7_EMENI</name>
<evidence type="ECO:0000256" key="10">
    <source>
        <dbReference type="RuleBase" id="RU369019"/>
    </source>
</evidence>
<sequence length="623" mass="68379">MQVLLNAFKRHELSEVVDVELSRDEDSVTSLAAAQSNDTSIVTFVGINSSLALQKENKNRHLRSFKIDYPPRRTNSASAEFKSPNGSTPGQTVKLSEESVFRTVAGSKGSTETYQRITRLSPWKGEGATRVAAIATGLASSGEIVFFNANTTKPSEGDVIGRIRLKSDEEAEDIDIAGQDEEKGLFPVAYTNGVDVFTCRISPETRSNAAPDVRCVYSPPANTNGKGPRPKFRALRFLSPTTLLLLQNAPNRKGCELIILDLRPTTSSSQATIIRRYKLRKSINIGLSLDVCNLGTSSSIKQQSIIAVSGSDQSLEILTIDVDSSRQYRAAAGYSQIRRYATIRDVHPFSMTRICFSHFVPPPAPVTPETPPQYIKLASVSLGNTVVVHTFPLSPTPPSSRNPRYVLVRPGESELLTGFSSTLAAVLSIVLVIFLLQAFTEIRGVMPPYLGITDYLPTDIRTKIAVPYNAPLPHFPSSPTPILQTQAFPSTSAAPDEAQSRTLRDIIQDSEASILISCDPLNSKIIVEPHNPHPSSTTPEPDLDAEVTPESDLTTRPAQQWTDLSVEDRQTWKTYLINAGFLDQQQDEDESILSRVFFRDSCPRRQPSSNDDHDYTSVDSADK</sequence>
<evidence type="ECO:0000256" key="8">
    <source>
        <dbReference type="ARBA" id="ARBA00022989"/>
    </source>
</evidence>
<keyword evidence="3 10" id="KW-0812">Transmembrane</keyword>
<evidence type="ECO:0000256" key="7">
    <source>
        <dbReference type="ARBA" id="ARBA00022927"/>
    </source>
</evidence>
<evidence type="ECO:0000256" key="11">
    <source>
        <dbReference type="SAM" id="MobiDB-lite"/>
    </source>
</evidence>
<dbReference type="GO" id="GO:0003400">
    <property type="term" value="P:regulation of COPII vesicle coating"/>
    <property type="evidence" value="ECO:0000318"/>
    <property type="project" value="GO_Central"/>
</dbReference>
<gene>
    <name evidence="12" type="ORF">ANIA_11127</name>
</gene>
<feature type="region of interest" description="Disordered" evidence="11">
    <location>
        <begin position="600"/>
        <end position="623"/>
    </location>
</feature>
<keyword evidence="9 10" id="KW-0472">Membrane</keyword>
<dbReference type="STRING" id="227321.C8V9J7"/>
<dbReference type="GO" id="GO:0005085">
    <property type="term" value="F:guanyl-nucleotide exchange factor activity"/>
    <property type="evidence" value="ECO:0007669"/>
    <property type="project" value="InterPro"/>
</dbReference>
<feature type="region of interest" description="Disordered" evidence="11">
    <location>
        <begin position="526"/>
        <end position="560"/>
    </location>
</feature>
<evidence type="ECO:0000256" key="5">
    <source>
        <dbReference type="ARBA" id="ARBA00022824"/>
    </source>
</evidence>
<dbReference type="HOGENOM" id="CLU_021000_0_0_1"/>
<keyword evidence="7 10" id="KW-0653">Protein transport</keyword>
<reference evidence="13" key="2">
    <citation type="journal article" date="2009" name="Fungal Genet. Biol.">
        <title>The 2008 update of the Aspergillus nidulans genome annotation: a community effort.</title>
        <authorList>
            <person name="Wortman J.R."/>
            <person name="Gilsenan J.M."/>
            <person name="Joardar V."/>
            <person name="Deegan J."/>
            <person name="Clutterbuck J."/>
            <person name="Andersen M.R."/>
            <person name="Archer D."/>
            <person name="Bencina M."/>
            <person name="Braus G."/>
            <person name="Coutinho P."/>
            <person name="von Dohren H."/>
            <person name="Doonan J."/>
            <person name="Driessen A.J."/>
            <person name="Durek P."/>
            <person name="Espeso E."/>
            <person name="Fekete E."/>
            <person name="Flipphi M."/>
            <person name="Estrada C.G."/>
            <person name="Geysens S."/>
            <person name="Goldman G."/>
            <person name="de Groot P.W."/>
            <person name="Hansen K."/>
            <person name="Harris S.D."/>
            <person name="Heinekamp T."/>
            <person name="Helmstaedt K."/>
            <person name="Henrissat B."/>
            <person name="Hofmann G."/>
            <person name="Homan T."/>
            <person name="Horio T."/>
            <person name="Horiuchi H."/>
            <person name="James S."/>
            <person name="Jones M."/>
            <person name="Karaffa L."/>
            <person name="Karanyi Z."/>
            <person name="Kato M."/>
            <person name="Keller N."/>
            <person name="Kelly D.E."/>
            <person name="Kiel J.A."/>
            <person name="Kim J.M."/>
            <person name="van der Klei I.J."/>
            <person name="Klis F.M."/>
            <person name="Kovalchuk A."/>
            <person name="Krasevec N."/>
            <person name="Kubicek C.P."/>
            <person name="Liu B."/>
            <person name="Maccabe A."/>
            <person name="Meyer V."/>
            <person name="Mirabito P."/>
            <person name="Miskei M."/>
            <person name="Mos M."/>
            <person name="Mullins J."/>
            <person name="Nelson D.R."/>
            <person name="Nielsen J."/>
            <person name="Oakley B.R."/>
            <person name="Osmani S.A."/>
            <person name="Pakula T."/>
            <person name="Paszewski A."/>
            <person name="Paulsen I."/>
            <person name="Pilsyk S."/>
            <person name="Pocsi I."/>
            <person name="Punt P.J."/>
            <person name="Ram A.F."/>
            <person name="Ren Q."/>
            <person name="Robellet X."/>
            <person name="Robson G."/>
            <person name="Seiboth B."/>
            <person name="van Solingen P."/>
            <person name="Specht T."/>
            <person name="Sun J."/>
            <person name="Taheri-Talesh N."/>
            <person name="Takeshita N."/>
            <person name="Ussery D."/>
            <person name="vanKuyk P.A."/>
            <person name="Visser H."/>
            <person name="van de Vondervoort P.J."/>
            <person name="de Vries R.P."/>
            <person name="Walton J."/>
            <person name="Xiang X."/>
            <person name="Xiong Y."/>
            <person name="Zeng A.P."/>
            <person name="Brandt B.W."/>
            <person name="Cornell M.J."/>
            <person name="van den Hondel C.A."/>
            <person name="Visser J."/>
            <person name="Oliver S.G."/>
            <person name="Turner G."/>
        </authorList>
    </citation>
    <scope>GENOME REANNOTATION</scope>
    <source>
        <strain evidence="13">FGSC A4 / ATCC 38163 / CBS 112.46 / NRRL 194 / M139</strain>
    </source>
</reference>
<protein>
    <recommendedName>
        <fullName evidence="10">Guanine nucleotide-exchange factor SEC12</fullName>
    </recommendedName>
</protein>
<dbReference type="InterPro" id="IPR015943">
    <property type="entry name" value="WD40/YVTN_repeat-like_dom_sf"/>
</dbReference>
<comment type="function">
    <text evidence="10">Guanine nucleotide-exchange factor (GEF) required for the formation or budding of transport vesicles from the ER.</text>
</comment>
<evidence type="ECO:0000256" key="9">
    <source>
        <dbReference type="ARBA" id="ARBA00023136"/>
    </source>
</evidence>
<dbReference type="OMA" id="EPQLAIF"/>
<comment type="similarity">
    <text evidence="10">Belongs to the WD repeat SEC12 family.</text>
</comment>
<dbReference type="GO" id="GO:0006888">
    <property type="term" value="P:endoplasmic reticulum to Golgi vesicle-mediated transport"/>
    <property type="evidence" value="ECO:0000318"/>
    <property type="project" value="GO_Central"/>
</dbReference>
<dbReference type="PANTHER" id="PTHR23284">
    <property type="entry name" value="PROLACTIN REGULATORY ELEMENT BINDING PROTEIN"/>
    <property type="match status" value="1"/>
</dbReference>
<keyword evidence="4 10" id="KW-0677">Repeat</keyword>
<dbReference type="KEGG" id="ani:ANIA_11127"/>
<evidence type="ECO:0000256" key="6">
    <source>
        <dbReference type="ARBA" id="ARBA00022892"/>
    </source>
</evidence>
<keyword evidence="5 10" id="KW-0256">Endoplasmic reticulum</keyword>
<comment type="subcellular location">
    <subcellularLocation>
        <location evidence="10">Endoplasmic reticulum membrane</location>
        <topology evidence="10">Single-pass type II membrane protein</topology>
    </subcellularLocation>
    <subcellularLocation>
        <location evidence="10">Golgi apparatus membrane</location>
        <topology evidence="10">Single-pass type II membrane protein</topology>
    </subcellularLocation>
</comment>
<feature type="compositionally biased region" description="Polar residues" evidence="11">
    <location>
        <begin position="551"/>
        <end position="560"/>
    </location>
</feature>
<evidence type="ECO:0000256" key="4">
    <source>
        <dbReference type="ARBA" id="ARBA00022737"/>
    </source>
</evidence>
<keyword evidence="1 10" id="KW-0813">Transport</keyword>
<evidence type="ECO:0000256" key="3">
    <source>
        <dbReference type="ARBA" id="ARBA00022692"/>
    </source>
</evidence>
<proteinExistence type="inferred from homology"/>
<dbReference type="InParanoid" id="C8V9J7"/>
<dbReference type="GO" id="GO:0005789">
    <property type="term" value="C:endoplasmic reticulum membrane"/>
    <property type="evidence" value="ECO:0000318"/>
    <property type="project" value="GO_Central"/>
</dbReference>
<evidence type="ECO:0000256" key="1">
    <source>
        <dbReference type="ARBA" id="ARBA00022448"/>
    </source>
</evidence>
<dbReference type="PANTHER" id="PTHR23284:SF0">
    <property type="entry name" value="PROLACTIN REGULATORY ELEMENT-BINDING PROTEIN"/>
    <property type="match status" value="1"/>
</dbReference>
<organism evidence="12 13">
    <name type="scientific">Emericella nidulans (strain FGSC A4 / ATCC 38163 / CBS 112.46 / NRRL 194 / M139)</name>
    <name type="common">Aspergillus nidulans</name>
    <dbReference type="NCBI Taxonomy" id="227321"/>
    <lineage>
        <taxon>Eukaryota</taxon>
        <taxon>Fungi</taxon>
        <taxon>Dikarya</taxon>
        <taxon>Ascomycota</taxon>
        <taxon>Pezizomycotina</taxon>
        <taxon>Eurotiomycetes</taxon>
        <taxon>Eurotiomycetidae</taxon>
        <taxon>Eurotiales</taxon>
        <taxon>Aspergillaceae</taxon>
        <taxon>Aspergillus</taxon>
        <taxon>Aspergillus subgen. Nidulantes</taxon>
    </lineage>
</organism>
<feature type="compositionally biased region" description="Polar residues" evidence="11">
    <location>
        <begin position="480"/>
        <end position="493"/>
    </location>
</feature>
<accession>C8V9J7</accession>
<dbReference type="EMBL" id="BN001303">
    <property type="protein sequence ID" value="CBF77919.1"/>
    <property type="molecule type" value="Genomic_DNA"/>
</dbReference>
<dbReference type="InterPro" id="IPR045260">
    <property type="entry name" value="Sec12-like"/>
</dbReference>
<feature type="region of interest" description="Disordered" evidence="11">
    <location>
        <begin position="479"/>
        <end position="500"/>
    </location>
</feature>
<feature type="transmembrane region" description="Helical" evidence="10">
    <location>
        <begin position="415"/>
        <end position="436"/>
    </location>
</feature>
<dbReference type="GeneID" id="74896796"/>
<dbReference type="GO" id="GO:0015031">
    <property type="term" value="P:protein transport"/>
    <property type="evidence" value="ECO:0007669"/>
    <property type="project" value="UniProtKB-KW"/>
</dbReference>
<dbReference type="Gene3D" id="2.130.10.10">
    <property type="entry name" value="YVTN repeat-like/Quinoprotein amine dehydrogenase"/>
    <property type="match status" value="1"/>
</dbReference>
<keyword evidence="8 10" id="KW-1133">Transmembrane helix</keyword>